<sequence length="88" mass="10078">MVMFITTHMAITKVYYKTKTGVLHIVSEHISIFCCESRIYTLSDICRTACKKPTKSKGQADEDLPGFNMKSQQFDLPFFTSNQTYLTP</sequence>
<accession>A0ABP7WXA4</accession>
<keyword evidence="2" id="KW-1185">Reference proteome</keyword>
<evidence type="ECO:0000313" key="1">
    <source>
        <dbReference type="EMBL" id="GAA4099242.1"/>
    </source>
</evidence>
<reference evidence="2" key="1">
    <citation type="journal article" date="2019" name="Int. J. Syst. Evol. Microbiol.">
        <title>The Global Catalogue of Microorganisms (GCM) 10K type strain sequencing project: providing services to taxonomists for standard genome sequencing and annotation.</title>
        <authorList>
            <consortium name="The Broad Institute Genomics Platform"/>
            <consortium name="The Broad Institute Genome Sequencing Center for Infectious Disease"/>
            <person name="Wu L."/>
            <person name="Ma J."/>
        </authorList>
    </citation>
    <scope>NUCLEOTIDE SEQUENCE [LARGE SCALE GENOMIC DNA]</scope>
    <source>
        <strain evidence="2">JCM 17085</strain>
    </source>
</reference>
<protein>
    <submittedName>
        <fullName evidence="1">Uncharacterized protein</fullName>
    </submittedName>
</protein>
<dbReference type="EMBL" id="BAABCV010000008">
    <property type="protein sequence ID" value="GAA4099242.1"/>
    <property type="molecule type" value="Genomic_DNA"/>
</dbReference>
<dbReference type="Proteomes" id="UP001500841">
    <property type="component" value="Unassembled WGS sequence"/>
</dbReference>
<gene>
    <name evidence="1" type="ORF">GCM10022392_24210</name>
</gene>
<name>A0ABP7WXA4_9SPHI</name>
<comment type="caution">
    <text evidence="1">The sequence shown here is derived from an EMBL/GenBank/DDBJ whole genome shotgun (WGS) entry which is preliminary data.</text>
</comment>
<proteinExistence type="predicted"/>
<evidence type="ECO:0000313" key="2">
    <source>
        <dbReference type="Proteomes" id="UP001500841"/>
    </source>
</evidence>
<organism evidence="1 2">
    <name type="scientific">Mucilaginibacter panaciglaebae</name>
    <dbReference type="NCBI Taxonomy" id="502331"/>
    <lineage>
        <taxon>Bacteria</taxon>
        <taxon>Pseudomonadati</taxon>
        <taxon>Bacteroidota</taxon>
        <taxon>Sphingobacteriia</taxon>
        <taxon>Sphingobacteriales</taxon>
        <taxon>Sphingobacteriaceae</taxon>
        <taxon>Mucilaginibacter</taxon>
    </lineage>
</organism>